<feature type="compositionally biased region" description="Basic residues" evidence="1">
    <location>
        <begin position="1"/>
        <end position="10"/>
    </location>
</feature>
<reference evidence="3 4" key="1">
    <citation type="journal article" name="Sci. Rep.">
        <title>Genome-scale phylogenetic analyses confirm Olpidium as the closest living zoosporic fungus to the non-flagellated, terrestrial fungi.</title>
        <authorList>
            <person name="Chang Y."/>
            <person name="Rochon D."/>
            <person name="Sekimoto S."/>
            <person name="Wang Y."/>
            <person name="Chovatia M."/>
            <person name="Sandor L."/>
            <person name="Salamov A."/>
            <person name="Grigoriev I.V."/>
            <person name="Stajich J.E."/>
            <person name="Spatafora J.W."/>
        </authorList>
    </citation>
    <scope>NUCLEOTIDE SEQUENCE [LARGE SCALE GENOMIC DNA]</scope>
    <source>
        <strain evidence="3">S191</strain>
    </source>
</reference>
<evidence type="ECO:0000313" key="3">
    <source>
        <dbReference type="EMBL" id="KAG5461100.1"/>
    </source>
</evidence>
<feature type="region of interest" description="Disordered" evidence="1">
    <location>
        <begin position="130"/>
        <end position="231"/>
    </location>
</feature>
<dbReference type="OrthoDB" id="5588096at2759"/>
<accession>A0A8H7ZXB7</accession>
<feature type="compositionally biased region" description="Pro residues" evidence="1">
    <location>
        <begin position="12"/>
        <end position="21"/>
    </location>
</feature>
<organism evidence="3 4">
    <name type="scientific">Olpidium bornovanus</name>
    <dbReference type="NCBI Taxonomy" id="278681"/>
    <lineage>
        <taxon>Eukaryota</taxon>
        <taxon>Fungi</taxon>
        <taxon>Fungi incertae sedis</taxon>
        <taxon>Olpidiomycota</taxon>
        <taxon>Olpidiomycotina</taxon>
        <taxon>Olpidiomycetes</taxon>
        <taxon>Olpidiales</taxon>
        <taxon>Olpidiaceae</taxon>
        <taxon>Olpidium</taxon>
    </lineage>
</organism>
<dbReference type="PANTHER" id="PTHR21601">
    <property type="entry name" value="SPA2 PROTEIN"/>
    <property type="match status" value="1"/>
</dbReference>
<keyword evidence="4" id="KW-1185">Reference proteome</keyword>
<feature type="domain" description="GIT Spa2 homology (SHD)" evidence="2">
    <location>
        <begin position="100"/>
        <end position="130"/>
    </location>
</feature>
<dbReference type="InterPro" id="IPR013724">
    <property type="entry name" value="GIT_SHD"/>
</dbReference>
<feature type="region of interest" description="Disordered" evidence="1">
    <location>
        <begin position="1"/>
        <end position="53"/>
    </location>
</feature>
<dbReference type="GO" id="GO:0005078">
    <property type="term" value="F:MAP-kinase scaffold activity"/>
    <property type="evidence" value="ECO:0007669"/>
    <property type="project" value="TreeGrafter"/>
</dbReference>
<protein>
    <recommendedName>
        <fullName evidence="2">GIT Spa2 homology (SHD) domain-containing protein</fullName>
    </recommendedName>
</protein>
<evidence type="ECO:0000259" key="2">
    <source>
        <dbReference type="SMART" id="SM00555"/>
    </source>
</evidence>
<comment type="caution">
    <text evidence="3">The sequence shown here is derived from an EMBL/GenBank/DDBJ whole genome shotgun (WGS) entry which is preliminary data.</text>
</comment>
<feature type="compositionally biased region" description="Polar residues" evidence="1">
    <location>
        <begin position="143"/>
        <end position="162"/>
    </location>
</feature>
<dbReference type="Proteomes" id="UP000673691">
    <property type="component" value="Unassembled WGS sequence"/>
</dbReference>
<gene>
    <name evidence="3" type="ORF">BJ554DRAFT_6756</name>
</gene>
<dbReference type="AlphaFoldDB" id="A0A8H7ZXB7"/>
<dbReference type="Pfam" id="PF08518">
    <property type="entry name" value="GIT_SHD"/>
    <property type="match status" value="1"/>
</dbReference>
<sequence>MKRKVIRKSPARPTPPKPPRPAALRDGRKLVNRRGAPRSAEEVPRGAPAQGRPARRCVLCSLENLSPGADVLRDCLPPARCISVPFLPVRDDFHPKRNQARQKLATLPTSRFKDLASDVFFELQRRCPELDQLQRRPSGAEPEQQQQRRPSGAESEQQQQRRPSGAELEQQQQRRPSGAELNQQHRRRPSGAELEQQQQQRPSGAEINQQHQRRPSGAEINQQHQRRPSGA</sequence>
<evidence type="ECO:0000313" key="4">
    <source>
        <dbReference type="Proteomes" id="UP000673691"/>
    </source>
</evidence>
<feature type="compositionally biased region" description="Polar residues" evidence="1">
    <location>
        <begin position="195"/>
        <end position="210"/>
    </location>
</feature>
<evidence type="ECO:0000256" key="1">
    <source>
        <dbReference type="SAM" id="MobiDB-lite"/>
    </source>
</evidence>
<name>A0A8H7ZXB7_9FUNG</name>
<dbReference type="SMART" id="SM00555">
    <property type="entry name" value="GIT"/>
    <property type="match status" value="1"/>
</dbReference>
<proteinExistence type="predicted"/>
<feature type="non-terminal residue" evidence="3">
    <location>
        <position position="231"/>
    </location>
</feature>
<dbReference type="PANTHER" id="PTHR21601:SF0">
    <property type="entry name" value="PROTEIN SPA2-RELATED"/>
    <property type="match status" value="1"/>
</dbReference>
<dbReference type="EMBL" id="JAEFCI010004199">
    <property type="protein sequence ID" value="KAG5461100.1"/>
    <property type="molecule type" value="Genomic_DNA"/>
</dbReference>
<dbReference type="InterPro" id="IPR039892">
    <property type="entry name" value="Spa2/Sph1"/>
</dbReference>